<dbReference type="InterPro" id="IPR051081">
    <property type="entry name" value="HTH_MetalResp_TranReg"/>
</dbReference>
<name>A0A090KL70_9GAMM</name>
<evidence type="ECO:0000256" key="2">
    <source>
        <dbReference type="ARBA" id="ARBA00023125"/>
    </source>
</evidence>
<evidence type="ECO:0000256" key="3">
    <source>
        <dbReference type="ARBA" id="ARBA00023163"/>
    </source>
</evidence>
<dbReference type="InterPro" id="IPR036388">
    <property type="entry name" value="WH-like_DNA-bd_sf"/>
</dbReference>
<dbReference type="EMBL" id="LN554846">
    <property type="protein sequence ID" value="CED72279.1"/>
    <property type="molecule type" value="Genomic_DNA"/>
</dbReference>
<evidence type="ECO:0000313" key="6">
    <source>
        <dbReference type="Proteomes" id="UP000032427"/>
    </source>
</evidence>
<dbReference type="OrthoDB" id="9796124at2"/>
<sequence length="99" mass="11285">MNLKMMEENSPQAVTLLKAMANERRLFILCLLLEGELSVGQIAEKLELSQSALSQHLGWLRKDALVSTRKESQTVFYSLNSHEVKTVIQLLHDLYCPQN</sequence>
<keyword evidence="1" id="KW-0805">Transcription regulation</keyword>
<feature type="domain" description="HTH arsR-type" evidence="4">
    <location>
        <begin position="5"/>
        <end position="99"/>
    </location>
</feature>
<evidence type="ECO:0000313" key="5">
    <source>
        <dbReference type="EMBL" id="CED72279.1"/>
    </source>
</evidence>
<dbReference type="Gene3D" id="1.10.10.10">
    <property type="entry name" value="Winged helix-like DNA-binding domain superfamily/Winged helix DNA-binding domain"/>
    <property type="match status" value="1"/>
</dbReference>
<protein>
    <submittedName>
        <fullName evidence="5">Transcriptional activator HlyU</fullName>
    </submittedName>
</protein>
<dbReference type="AlphaFoldDB" id="A0A090KL70"/>
<proteinExistence type="predicted"/>
<dbReference type="InterPro" id="IPR001845">
    <property type="entry name" value="HTH_ArsR_DNA-bd_dom"/>
</dbReference>
<dbReference type="InterPro" id="IPR036390">
    <property type="entry name" value="WH_DNA-bd_sf"/>
</dbReference>
<accession>A0A090KL70</accession>
<keyword evidence="3" id="KW-0804">Transcription</keyword>
<keyword evidence="6" id="KW-1185">Reference proteome</keyword>
<dbReference type="FunFam" id="1.10.10.10:FF:000403">
    <property type="entry name" value="ArsR family transcriptional regulator"/>
    <property type="match status" value="1"/>
</dbReference>
<organism evidence="5 6">
    <name type="scientific">Aliivibrio wodanis</name>
    <dbReference type="NCBI Taxonomy" id="80852"/>
    <lineage>
        <taxon>Bacteria</taxon>
        <taxon>Pseudomonadati</taxon>
        <taxon>Pseudomonadota</taxon>
        <taxon>Gammaproteobacteria</taxon>
        <taxon>Vibrionales</taxon>
        <taxon>Vibrionaceae</taxon>
        <taxon>Aliivibrio</taxon>
    </lineage>
</organism>
<dbReference type="STRING" id="80852.AWOD_I_2217"/>
<dbReference type="PATRIC" id="fig|80852.17.peg.2296"/>
<dbReference type="Pfam" id="PF01022">
    <property type="entry name" value="HTH_5"/>
    <property type="match status" value="1"/>
</dbReference>
<reference evidence="6" key="1">
    <citation type="submission" date="2014-09" db="EMBL/GenBank/DDBJ databases">
        <authorList>
            <person name="Hjerde E."/>
        </authorList>
    </citation>
    <scope>NUCLEOTIDE SEQUENCE [LARGE SCALE GENOMIC DNA]</scope>
    <source>
        <strain evidence="6">06/09/139</strain>
    </source>
</reference>
<dbReference type="CDD" id="cd00090">
    <property type="entry name" value="HTH_ARSR"/>
    <property type="match status" value="1"/>
</dbReference>
<dbReference type="PROSITE" id="PS50987">
    <property type="entry name" value="HTH_ARSR_2"/>
    <property type="match status" value="1"/>
</dbReference>
<dbReference type="NCBIfam" id="NF033788">
    <property type="entry name" value="HTH_metalloreg"/>
    <property type="match status" value="1"/>
</dbReference>
<keyword evidence="2" id="KW-0238">DNA-binding</keyword>
<dbReference type="HOGENOM" id="CLU_097806_6_4_6"/>
<dbReference type="PANTHER" id="PTHR33154:SF28">
    <property type="entry name" value="HTH-TYPE TRANSCRIPTIONAL REGULATOR YGAV-RELATED"/>
    <property type="match status" value="1"/>
</dbReference>
<dbReference type="Proteomes" id="UP000032427">
    <property type="component" value="Chromosome 1"/>
</dbReference>
<dbReference type="GO" id="GO:0003700">
    <property type="term" value="F:DNA-binding transcription factor activity"/>
    <property type="evidence" value="ECO:0007669"/>
    <property type="project" value="InterPro"/>
</dbReference>
<dbReference type="PRINTS" id="PR00778">
    <property type="entry name" value="HTHARSR"/>
</dbReference>
<dbReference type="GeneID" id="28541795"/>
<dbReference type="KEGG" id="awd:AWOD_I_2217"/>
<dbReference type="SUPFAM" id="SSF46785">
    <property type="entry name" value="Winged helix' DNA-binding domain"/>
    <property type="match status" value="1"/>
</dbReference>
<dbReference type="InterPro" id="IPR011991">
    <property type="entry name" value="ArsR-like_HTH"/>
</dbReference>
<dbReference type="SMART" id="SM00418">
    <property type="entry name" value="HTH_ARSR"/>
    <property type="match status" value="1"/>
</dbReference>
<dbReference type="GO" id="GO:0003677">
    <property type="term" value="F:DNA binding"/>
    <property type="evidence" value="ECO:0007669"/>
    <property type="project" value="UniProtKB-KW"/>
</dbReference>
<gene>
    <name evidence="5" type="primary">hlyU</name>
    <name evidence="5" type="ORF">AWOD_I_2217</name>
</gene>
<evidence type="ECO:0000259" key="4">
    <source>
        <dbReference type="PROSITE" id="PS50987"/>
    </source>
</evidence>
<evidence type="ECO:0000256" key="1">
    <source>
        <dbReference type="ARBA" id="ARBA00023015"/>
    </source>
</evidence>
<dbReference type="PANTHER" id="PTHR33154">
    <property type="entry name" value="TRANSCRIPTIONAL REGULATOR, ARSR FAMILY"/>
    <property type="match status" value="1"/>
</dbReference>